<feature type="region of interest" description="Disordered" evidence="1">
    <location>
        <begin position="388"/>
        <end position="463"/>
    </location>
</feature>
<sequence length="601" mass="66086">GHWPERRVNELREEAQQKLGVKIRELITNTGKPLQNRATLAEAGINIGDFVTALAMVPEDPAKPPETATSSAPAEASAPGPKELTSLDEPPPSDDRSCEEAARRSAPDPAESPPTKVADAADSGSSGLNFGTPEVVEGVLMVTPASVLSKYTPTLELMDMVKFKLPKGIAVASPVLNLKPEGVTFEKPVRLLVPTHVGANAAWRSRSDGSWEQVPAQFREGYMELYLSHFCQVFSSRPASDFSIKAVAFLNPGSSQEAPQSKVAFLEADCPTCEQELHHQVAGLVRSGEEAVDLFGPGEINILHGEVAQIFHMDFGSRVQISQAFQVPFDTLTTHQLHVDMRVIEPDTGRTHFRHYTFEFPHGSTSSFPENVLLTQHVPILQNQTAVSLYPPLPPPPDMPVPPDRPNPPRISPDPPPVPPHQAPDPPPVAPHQAPDPPPVPPVAPDPEIPRPPAPPQPRRHLMLSGRFNTPERFEYIRRVQEALENRGVETFLVNVGGGQRFNFPTMEGLVNMRKMAAFCEWDYGAFTGAAYETFHELSYAWEEQIPIIPVKYCQTWPPMPPDRAGQIQNAYIFRRSLVYIDAVAKSIDEIADAITEAWSL</sequence>
<dbReference type="PANTHER" id="PTHR45725">
    <property type="entry name" value="FORMIN HOMOLOGY 2 FAMILY MEMBER"/>
    <property type="match status" value="1"/>
</dbReference>
<gene>
    <name evidence="3" type="ORF">CCMP2556_LOCUS46306</name>
</gene>
<dbReference type="PROSITE" id="PS51145">
    <property type="entry name" value="ZU5"/>
    <property type="match status" value="1"/>
</dbReference>
<dbReference type="Proteomes" id="UP001642484">
    <property type="component" value="Unassembled WGS sequence"/>
</dbReference>
<proteinExistence type="predicted"/>
<comment type="caution">
    <text evidence="3">The sequence shown here is derived from an EMBL/GenBank/DDBJ whole genome shotgun (WGS) entry which is preliminary data.</text>
</comment>
<accession>A0ABP0RBB5</accession>
<keyword evidence="4" id="KW-1185">Reference proteome</keyword>
<dbReference type="Gene3D" id="2.60.220.30">
    <property type="match status" value="1"/>
</dbReference>
<feature type="non-terminal residue" evidence="3">
    <location>
        <position position="1"/>
    </location>
</feature>
<evidence type="ECO:0000256" key="1">
    <source>
        <dbReference type="SAM" id="MobiDB-lite"/>
    </source>
</evidence>
<protein>
    <recommendedName>
        <fullName evidence="2">ZU5 domain-containing protein</fullName>
    </recommendedName>
</protein>
<dbReference type="InterPro" id="IPR051425">
    <property type="entry name" value="Formin_Homology"/>
</dbReference>
<evidence type="ECO:0000313" key="4">
    <source>
        <dbReference type="Proteomes" id="UP001642484"/>
    </source>
</evidence>
<feature type="compositionally biased region" description="Basic and acidic residues" evidence="1">
    <location>
        <begin position="93"/>
        <end position="106"/>
    </location>
</feature>
<feature type="compositionally biased region" description="Pro residues" evidence="1">
    <location>
        <begin position="391"/>
        <end position="457"/>
    </location>
</feature>
<feature type="domain" description="ZU5" evidence="2">
    <location>
        <begin position="117"/>
        <end position="239"/>
    </location>
</feature>
<evidence type="ECO:0000259" key="2">
    <source>
        <dbReference type="PROSITE" id="PS51145"/>
    </source>
</evidence>
<dbReference type="InterPro" id="IPR000906">
    <property type="entry name" value="ZU5_dom"/>
</dbReference>
<organism evidence="3 4">
    <name type="scientific">Durusdinium trenchii</name>
    <dbReference type="NCBI Taxonomy" id="1381693"/>
    <lineage>
        <taxon>Eukaryota</taxon>
        <taxon>Sar</taxon>
        <taxon>Alveolata</taxon>
        <taxon>Dinophyceae</taxon>
        <taxon>Suessiales</taxon>
        <taxon>Symbiodiniaceae</taxon>
        <taxon>Durusdinium</taxon>
    </lineage>
</organism>
<dbReference type="EMBL" id="CAXAMN010025753">
    <property type="protein sequence ID" value="CAK9097588.1"/>
    <property type="molecule type" value="Genomic_DNA"/>
</dbReference>
<feature type="region of interest" description="Disordered" evidence="1">
    <location>
        <begin position="58"/>
        <end position="129"/>
    </location>
</feature>
<evidence type="ECO:0000313" key="3">
    <source>
        <dbReference type="EMBL" id="CAK9097588.1"/>
    </source>
</evidence>
<name>A0ABP0RBB5_9DINO</name>
<reference evidence="3 4" key="1">
    <citation type="submission" date="2024-02" db="EMBL/GenBank/DDBJ databases">
        <authorList>
            <person name="Chen Y."/>
            <person name="Shah S."/>
            <person name="Dougan E. K."/>
            <person name="Thang M."/>
            <person name="Chan C."/>
        </authorList>
    </citation>
    <scope>NUCLEOTIDE SEQUENCE [LARGE SCALE GENOMIC DNA]</scope>
</reference>
<feature type="compositionally biased region" description="Low complexity" evidence="1">
    <location>
        <begin position="65"/>
        <end position="83"/>
    </location>
</feature>